<name>A0A7R7I2P0_9VIRU</name>
<evidence type="ECO:0000313" key="3">
    <source>
        <dbReference type="EMBL" id="BCK51610.1"/>
    </source>
</evidence>
<keyword evidence="4" id="KW-1185">Reference proteome</keyword>
<gene>
    <name evidence="3" type="primary">p30</name>
</gene>
<dbReference type="GO" id="GO:0003723">
    <property type="term" value="F:RNA binding"/>
    <property type="evidence" value="ECO:0007669"/>
    <property type="project" value="InterPro"/>
</dbReference>
<dbReference type="EMBL" id="LC571988">
    <property type="protein sequence ID" value="BCK51610.1"/>
    <property type="molecule type" value="Genomic_RNA"/>
</dbReference>
<keyword evidence="3" id="KW-0543">Viral nucleoprotein</keyword>
<dbReference type="Proteomes" id="UP001250126">
    <property type="component" value="Genome"/>
</dbReference>
<dbReference type="GO" id="GO:0019013">
    <property type="term" value="C:viral nucleocapsid"/>
    <property type="evidence" value="ECO:0007669"/>
    <property type="project" value="UniProtKB-KW"/>
</dbReference>
<keyword evidence="3" id="KW-0946">Virion</keyword>
<protein>
    <recommendedName>
        <fullName evidence="1">Nucleoprotein</fullName>
    </recommendedName>
    <alternativeName>
        <fullName evidence="2">Nucleocapsid protein</fullName>
    </alternativeName>
</protein>
<evidence type="ECO:0000256" key="1">
    <source>
        <dbReference type="ARBA" id="ARBA00014389"/>
    </source>
</evidence>
<evidence type="ECO:0000256" key="2">
    <source>
        <dbReference type="ARBA" id="ARBA00033344"/>
    </source>
</evidence>
<reference evidence="3 4" key="1">
    <citation type="journal article" date="2020" name="J. Gen. Virol.">
        <title>Characterization of tulip streak virus, a novel virus associated with the family Phenuiviridae.</title>
        <authorList>
            <person name="Neriya Y."/>
            <person name="Morikawa T."/>
            <person name="Hamamoto K."/>
            <person name="Noguchi K."/>
            <person name="Kobayashi T."/>
            <person name="Suzuki T."/>
            <person name="Nishigawa H."/>
            <person name="Natsuaki T."/>
        </authorList>
    </citation>
    <scope>NUCLEOTIDE SEQUENCE [LARGE SCALE GENOMIC DNA]</scope>
    <source>
        <strain evidence="3">JP</strain>
    </source>
</reference>
<organism evidence="3 4">
    <name type="scientific">Tulip streak virus</name>
    <dbReference type="NCBI Taxonomy" id="2761348"/>
    <lineage>
        <taxon>Viruses</taxon>
        <taxon>Riboviria</taxon>
        <taxon>Orthornavirae</taxon>
        <taxon>Negarnaviricota</taxon>
        <taxon>Polyploviricotina</taxon>
        <taxon>Bunyaviricetes</taxon>
        <taxon>Hareavirales</taxon>
        <taxon>Konkoviridae</taxon>
        <taxon>Olpivirus</taxon>
        <taxon>Olpivirus tulipae</taxon>
    </lineage>
</organism>
<dbReference type="InterPro" id="IPR009522">
    <property type="entry name" value="Capsid_Phlebovir/Tenuivir"/>
</dbReference>
<evidence type="ECO:0000313" key="4">
    <source>
        <dbReference type="Proteomes" id="UP001250126"/>
    </source>
</evidence>
<dbReference type="Pfam" id="PF05733">
    <property type="entry name" value="Tenui_N"/>
    <property type="match status" value="1"/>
</dbReference>
<sequence>MSSVTEAEYQMMINMIDEVVPDQGILQMAEEVSFRGFDPMTIFRLVTDKIKKDASVKNSLFMMIMFGLTRGFGGGKTWESIISRTNPAGREKLTEAKNKLDVKLSRPNDETTVTIPRLMQVFCMYTYTIFCILMKNGKIRAFDYKGNLPQKLCWIGSPACMSPAAWMRWGNDYVEFSQHCSKVWNRAQDEIVAKRFAELAYRTSTWPATKRLKVKDLMQKLVAEKDEEEEEEEVVVKAKATVKVAEPETSVAAQPRHGE</sequence>
<proteinExistence type="predicted"/>
<accession>A0A7R7I2P0</accession>